<dbReference type="AlphaFoldDB" id="A0A1G8ANT2"/>
<feature type="chain" id="PRO_5011546179" evidence="1">
    <location>
        <begin position="20"/>
        <end position="265"/>
    </location>
</feature>
<dbReference type="EMBL" id="FNDG01000003">
    <property type="protein sequence ID" value="SDH22567.1"/>
    <property type="molecule type" value="Genomic_DNA"/>
</dbReference>
<dbReference type="RefSeq" id="WP_084303734.1">
    <property type="nucleotide sequence ID" value="NZ_FNDG01000003.1"/>
</dbReference>
<organism evidence="2 3">
    <name type="scientific">Phytopseudomonas flavescens</name>
    <dbReference type="NCBI Taxonomy" id="29435"/>
    <lineage>
        <taxon>Bacteria</taxon>
        <taxon>Pseudomonadati</taxon>
        <taxon>Pseudomonadota</taxon>
        <taxon>Gammaproteobacteria</taxon>
        <taxon>Pseudomonadales</taxon>
        <taxon>Pseudomonadaceae</taxon>
        <taxon>Phytopseudomonas</taxon>
    </lineage>
</organism>
<keyword evidence="1" id="KW-0732">Signal</keyword>
<evidence type="ECO:0000256" key="1">
    <source>
        <dbReference type="SAM" id="SignalP"/>
    </source>
</evidence>
<name>A0A1G8ANT2_9GAMM</name>
<evidence type="ECO:0000313" key="3">
    <source>
        <dbReference type="Proteomes" id="UP000198606"/>
    </source>
</evidence>
<sequence>MTRLSLLLTCAFLTTHASALELAKYPKAFTSGEGFSVVVAPSNDEKQALVQVRGINHPLDEVVLLTDVKQRGERENDYTTTLDGRDYVLVGQRQSWGGESYQVYLPTDREPRYLSLDEAASKAVRPAELLALYEKQKKDGVQEKLARFDREKREEYHVEQLKEMDERASASCGSPVKTTVDLKSLDEQLLKELSISSYCGEVVNQMDNLCSSSPAFKKQAAKFTTVQCSFGTDMKIREQGDRILFSTEREATNQGDFVKAFLRNL</sequence>
<dbReference type="STRING" id="29435.SAMN05216588_103246"/>
<evidence type="ECO:0000313" key="2">
    <source>
        <dbReference type="EMBL" id="SDH22567.1"/>
    </source>
</evidence>
<protein>
    <submittedName>
        <fullName evidence="2">Uncharacterized protein</fullName>
    </submittedName>
</protein>
<gene>
    <name evidence="2" type="ORF">SAMN05216588_103246</name>
</gene>
<dbReference type="Proteomes" id="UP000198606">
    <property type="component" value="Unassembled WGS sequence"/>
</dbReference>
<reference evidence="2 3" key="1">
    <citation type="submission" date="2016-10" db="EMBL/GenBank/DDBJ databases">
        <authorList>
            <person name="de Groot N.N."/>
        </authorList>
    </citation>
    <scope>NUCLEOTIDE SEQUENCE [LARGE SCALE GENOMIC DNA]</scope>
    <source>
        <strain evidence="2 3">LMG 18387</strain>
    </source>
</reference>
<accession>A0A1G8ANT2</accession>
<proteinExistence type="predicted"/>
<feature type="signal peptide" evidence="1">
    <location>
        <begin position="1"/>
        <end position="19"/>
    </location>
</feature>